<name>A0A0F7CIH8_PAEDU</name>
<dbReference type="PATRIC" id="fig|1333534.5.peg.1923"/>
<sequence length="374" mass="42755">MKISESFFRFNALKNELVNQISALKLALEQADSDIYYCQRRILGSFAAVSIHRDKQKGKHDWPLLRQQYDVEATLRKPAYSPVNALATLRIYSRKIRGIQNELFGLRSKVRKTLLELDSLAEQLREKKCSNKVQDRLLQISNLTEVAKKVLNKRCGEPLGAAHLIHSLFTDGWTMNKQTFLQLITLPNGKDLKEERSREELLSLIPEQIGFEELNRLVFMDLIEDSKDRYLFEAFRFEFGEALMRNEALGLELFDEVMFANLGFAESLSTDSGQSFAPVPIKKYQSFIGSAEFKHLIRDPYVMDLAESMTGYNGLTLMDVLAGFENSVSVNENGRRSIRLESVEANLLPEGFFKKAIELIDLAGQPQGRWQKGE</sequence>
<dbReference type="EMBL" id="CP011114">
    <property type="protein sequence ID" value="AKG34660.1"/>
    <property type="molecule type" value="Genomic_DNA"/>
</dbReference>
<gene>
    <name evidence="1" type="ORF">VK70_08780</name>
</gene>
<organism evidence="1 2">
    <name type="scientific">Paenibacillus durus ATCC 35681</name>
    <dbReference type="NCBI Taxonomy" id="1333534"/>
    <lineage>
        <taxon>Bacteria</taxon>
        <taxon>Bacillati</taxon>
        <taxon>Bacillota</taxon>
        <taxon>Bacilli</taxon>
        <taxon>Bacillales</taxon>
        <taxon>Paenibacillaceae</taxon>
        <taxon>Paenibacillus</taxon>
    </lineage>
</organism>
<accession>A0A0F7CIH8</accession>
<dbReference type="RefSeq" id="WP_025693904.1">
    <property type="nucleotide sequence ID" value="NZ_ASQQ01000039.1"/>
</dbReference>
<reference evidence="1 2" key="2">
    <citation type="journal article" date="2016" name="Genome Announc.">
        <title>Genome Sequence of a Gram-Positive Diazotroph, Paenibacillus durus Type Strain ATCC 35681.</title>
        <authorList>
            <person name="Halim M.A."/>
            <person name="Rahman A.Y."/>
            <person name="Sim K.S."/>
            <person name="Yam H.C."/>
            <person name="Rahim A.A."/>
            <person name="Ghazali A.H."/>
            <person name="Najimudin N."/>
        </authorList>
    </citation>
    <scope>NUCLEOTIDE SEQUENCE [LARGE SCALE GENOMIC DNA]</scope>
    <source>
        <strain evidence="1 2">ATCC 35681</strain>
    </source>
</reference>
<dbReference type="HOGENOM" id="CLU_739335_0_0_9"/>
<dbReference type="AlphaFoldDB" id="A0A0F7CIH8"/>
<reference evidence="1 2" key="1">
    <citation type="submission" date="2015-03" db="EMBL/GenBank/DDBJ databases">
        <authorList>
            <person name="Abdul Halim M."/>
        </authorList>
    </citation>
    <scope>NUCLEOTIDE SEQUENCE [LARGE SCALE GENOMIC DNA]</scope>
    <source>
        <strain evidence="1 2">ATCC 35681</strain>
    </source>
</reference>
<evidence type="ECO:0000313" key="2">
    <source>
        <dbReference type="Proteomes" id="UP000034189"/>
    </source>
</evidence>
<protein>
    <submittedName>
        <fullName evidence="1">Uncharacterized protein</fullName>
    </submittedName>
</protein>
<proteinExistence type="predicted"/>
<evidence type="ECO:0000313" key="1">
    <source>
        <dbReference type="EMBL" id="AKG34660.1"/>
    </source>
</evidence>
<dbReference type="Proteomes" id="UP000034189">
    <property type="component" value="Chromosome"/>
</dbReference>